<dbReference type="Pfam" id="PF00651">
    <property type="entry name" value="BTB"/>
    <property type="match status" value="1"/>
</dbReference>
<dbReference type="InterPro" id="IPR058210">
    <property type="entry name" value="SACS/Nov_dom"/>
</dbReference>
<keyword evidence="3" id="KW-1185">Reference proteome</keyword>
<dbReference type="Gene3D" id="3.30.710.10">
    <property type="entry name" value="Potassium Channel Kv1.1, Chain A"/>
    <property type="match status" value="1"/>
</dbReference>
<dbReference type="OrthoDB" id="1262810at2759"/>
<dbReference type="InterPro" id="IPR036890">
    <property type="entry name" value="HATPase_C_sf"/>
</dbReference>
<evidence type="ECO:0000313" key="3">
    <source>
        <dbReference type="Proteomes" id="UP000789706"/>
    </source>
</evidence>
<name>A0A9N8ZTI8_9GLOM</name>
<dbReference type="PROSITE" id="PS50097">
    <property type="entry name" value="BTB"/>
    <property type="match status" value="1"/>
</dbReference>
<dbReference type="SUPFAM" id="SSF54695">
    <property type="entry name" value="POZ domain"/>
    <property type="match status" value="1"/>
</dbReference>
<dbReference type="AlphaFoldDB" id="A0A9N8ZTI8"/>
<dbReference type="InterPro" id="IPR011333">
    <property type="entry name" value="SKP1/BTB/POZ_sf"/>
</dbReference>
<proteinExistence type="predicted"/>
<evidence type="ECO:0000259" key="1">
    <source>
        <dbReference type="PROSITE" id="PS50097"/>
    </source>
</evidence>
<evidence type="ECO:0000313" key="2">
    <source>
        <dbReference type="EMBL" id="CAG8507600.1"/>
    </source>
</evidence>
<dbReference type="Pfam" id="PF25794">
    <property type="entry name" value="SACS"/>
    <property type="match status" value="1"/>
</dbReference>
<dbReference type="GO" id="GO:0030544">
    <property type="term" value="F:Hsp70 protein binding"/>
    <property type="evidence" value="ECO:0007669"/>
    <property type="project" value="TreeGrafter"/>
</dbReference>
<dbReference type="PANTHER" id="PTHR15600">
    <property type="entry name" value="SACSIN"/>
    <property type="match status" value="1"/>
</dbReference>
<dbReference type="PANTHER" id="PTHR15600:SF42">
    <property type="entry name" value="SACSIN"/>
    <property type="match status" value="1"/>
</dbReference>
<reference evidence="2" key="1">
    <citation type="submission" date="2021-06" db="EMBL/GenBank/DDBJ databases">
        <authorList>
            <person name="Kallberg Y."/>
            <person name="Tangrot J."/>
            <person name="Rosling A."/>
        </authorList>
    </citation>
    <scope>NUCLEOTIDE SEQUENCE</scope>
    <source>
        <strain evidence="2">AZ414A</strain>
    </source>
</reference>
<dbReference type="EMBL" id="CAJVPK010000416">
    <property type="protein sequence ID" value="CAG8507600.1"/>
    <property type="molecule type" value="Genomic_DNA"/>
</dbReference>
<organism evidence="2 3">
    <name type="scientific">Diversispora eburnea</name>
    <dbReference type="NCBI Taxonomy" id="1213867"/>
    <lineage>
        <taxon>Eukaryota</taxon>
        <taxon>Fungi</taxon>
        <taxon>Fungi incertae sedis</taxon>
        <taxon>Mucoromycota</taxon>
        <taxon>Glomeromycotina</taxon>
        <taxon>Glomeromycetes</taxon>
        <taxon>Diversisporales</taxon>
        <taxon>Diversisporaceae</taxon>
        <taxon>Diversispora</taxon>
    </lineage>
</organism>
<dbReference type="SUPFAM" id="SSF55874">
    <property type="entry name" value="ATPase domain of HSP90 chaperone/DNA topoisomerase II/histidine kinase"/>
    <property type="match status" value="1"/>
</dbReference>
<dbReference type="NCBIfam" id="NF047352">
    <property type="entry name" value="P_loop_sacsin"/>
    <property type="match status" value="1"/>
</dbReference>
<accession>A0A9N8ZTI8</accession>
<dbReference type="SMART" id="SM00225">
    <property type="entry name" value="BTB"/>
    <property type="match status" value="1"/>
</dbReference>
<sequence>MTLDSKFKSYGQHETLISSIRNIIKDYPFESVFKEFLQNADDAGAKEFHVIVDSRSHPTSSLLCDGMKAWQGPAILIFNDARFKNTDFDSLMRIRVGGKQDDDTKIGKHGLGFNSCYHFTDVPSFISGDSIAFMDPQEKFLPKRNELPQRGIIGPFPKEGIHNLSERDQFVPYEGIKGIDFKSTFDGTLFRIPLRQRPSEISDRIFSAEEVLGLFKKIRSTVTSQFLFLRNIEKIEVSHISLSDTPFFKIDSLWKATVNGLDESIRSNRRHIVNGDVRFFQMEIELIDNLNNVQNDQWIIVTGAQPDPEDSELKRYAKRYRLLQSIFRRKDSLLSPVNEKQSDFKGRLFSTFSLPDTTCLSVHLNGTWAQGSDRARLLIEEDNDLPDMDHQKLNWNRHILLEFLPNLHCKLLEEIIKLQNHKKIDFKNCISKFWPFPLASHNFPKNEKGIQINDPQITYLASAMESLNDKSKVASCPSFNWIDVKILKDLDATQYGIHDYAFNDVDLPEKSDNGYVDFLNSVIDRATSDSACKITPGLKDFKFPNAFTEDLMPISELYNYDNIVFRTVFGRNSNVFLHFNLVKHAKKLTNIGFNGILDSKAFNRCALKIEEMQEMGNPPPDIRHRGFMLVDHFYSEVNYFKEIDRIPFVPIAKYLHNPYDKYYNHPQVLDCFNNIILPQYKGVAWSQKALIAEDVIPPPNVLKKYPSLGKPSDITVIKQLKFLRNKLINDEEWRNYWKETFVSNVFEVYEWLEKKCLDESLMLRRYITADEPLFLNLNKSHDPFDTDNWVSANNLVLNAEPGEDKYINPRLAKYYLMLKSAGVQEIKTPSVKIQVREHDQSSTNKKVLLGILSNQMNSLHDVVFNVKGEKVWTNRIMLAASSEFFHQKFTPGGEYANSNPVTIVIDDEFNPTSVRILLHYLYGQNIDNAILNHQNTANQTPNFVLYGELLALAIDYELYHLKELMELKLSRMVTRSNVNNIKDVAENLNASQLGEYCECYIDDNENL</sequence>
<comment type="caution">
    <text evidence="2">The sequence shown here is derived from an EMBL/GenBank/DDBJ whole genome shotgun (WGS) entry which is preliminary data.</text>
</comment>
<dbReference type="InterPro" id="IPR000210">
    <property type="entry name" value="BTB/POZ_dom"/>
</dbReference>
<gene>
    <name evidence="2" type="ORF">DEBURN_LOCUS5007</name>
</gene>
<feature type="domain" description="BTB" evidence="1">
    <location>
        <begin position="860"/>
        <end position="930"/>
    </location>
</feature>
<dbReference type="Proteomes" id="UP000789706">
    <property type="component" value="Unassembled WGS sequence"/>
</dbReference>
<dbReference type="InterPro" id="IPR052972">
    <property type="entry name" value="Sacsin_chaperone_reg"/>
</dbReference>
<dbReference type="CDD" id="cd18186">
    <property type="entry name" value="BTB_POZ_ZBTB_KLHL-like"/>
    <property type="match status" value="1"/>
</dbReference>
<protein>
    <submittedName>
        <fullName evidence="2">1928_t:CDS:1</fullName>
    </submittedName>
</protein>